<evidence type="ECO:0000313" key="2">
    <source>
        <dbReference type="EMBL" id="SUZ59194.1"/>
    </source>
</evidence>
<protein>
    <submittedName>
        <fullName evidence="2">Uncharacterized protein</fullName>
    </submittedName>
</protein>
<accession>A0A381NYB3</accession>
<evidence type="ECO:0000256" key="1">
    <source>
        <dbReference type="SAM" id="MobiDB-lite"/>
    </source>
</evidence>
<dbReference type="AlphaFoldDB" id="A0A381NYB3"/>
<gene>
    <name evidence="2" type="ORF">METZ01_LOCUS12048</name>
</gene>
<feature type="region of interest" description="Disordered" evidence="1">
    <location>
        <begin position="1"/>
        <end position="41"/>
    </location>
</feature>
<dbReference type="EMBL" id="UINC01000666">
    <property type="protein sequence ID" value="SUZ59194.1"/>
    <property type="molecule type" value="Genomic_DNA"/>
</dbReference>
<organism evidence="2">
    <name type="scientific">marine metagenome</name>
    <dbReference type="NCBI Taxonomy" id="408172"/>
    <lineage>
        <taxon>unclassified sequences</taxon>
        <taxon>metagenomes</taxon>
        <taxon>ecological metagenomes</taxon>
    </lineage>
</organism>
<name>A0A381NYB3_9ZZZZ</name>
<sequence>MGMRRGLTDPTGGVEVFSVGGGSDIGYKRATLDPDAPARLG</sequence>
<proteinExistence type="predicted"/>
<reference evidence="2" key="1">
    <citation type="submission" date="2018-05" db="EMBL/GenBank/DDBJ databases">
        <authorList>
            <person name="Lanie J.A."/>
            <person name="Ng W.-L."/>
            <person name="Kazmierczak K.M."/>
            <person name="Andrzejewski T.M."/>
            <person name="Davidsen T.M."/>
            <person name="Wayne K.J."/>
            <person name="Tettelin H."/>
            <person name="Glass J.I."/>
            <person name="Rusch D."/>
            <person name="Podicherti R."/>
            <person name="Tsui H.-C.T."/>
            <person name="Winkler M.E."/>
        </authorList>
    </citation>
    <scope>NUCLEOTIDE SEQUENCE</scope>
</reference>